<dbReference type="RefSeq" id="WP_125466422.1">
    <property type="nucleotide sequence ID" value="NZ_RWBG01000001.1"/>
</dbReference>
<protein>
    <submittedName>
        <fullName evidence="4">T9SS C-terminal target domain-containing protein</fullName>
    </submittedName>
</protein>
<dbReference type="Proteomes" id="UP000270620">
    <property type="component" value="Unassembled WGS sequence"/>
</dbReference>
<name>A0A428K4T6_9FLAO</name>
<dbReference type="AlphaFoldDB" id="A0A428K4T6"/>
<keyword evidence="1 2" id="KW-0732">Signal</keyword>
<sequence length="506" mass="54232">MKKILLIVFTLSSAVMFGQSLPLDFEDGTTSANFQFGSLGYANIANPDISGINTSSRVLEVNKPDAADWFAGFGYETPGSVFIDLANGTAFTMKVWAPIANQSIRFQIQIGLNSEPTYNRDVVISTANVWTEVIFDFSNQPGLTGTEQYTTLVIQPNYDPACEGASCTTVGAGNGGIWYIDDIVQVGAPEPTCDDGVQNGDETGVDCGGPDCAPCPESCDDGILNNGEEQVDCGGPNCEPCPPADPTDGPDNNGSTGSDFYIYSELSGNPNSSDFSGFNLVDFAGSVTISQPDLNGDIVLKAENLDYFGSGFGESFNATATYSYVHLNYYATTSTAWNFSLVDQSLSATICCGNPEEPFFRFGVDGPLETGQWVSVFIPLDHFANFPALVSGTWDGTDLIQTLVTGNGTVFIDNIFFSTTNVLSNDEFTSIDFKVFPNPTKDSWNVVSNAIVSEIQVLDVLGKNIFTLKPNTAISTIDAQELPNGLYFAKITTEKGSETIRLVKSN</sequence>
<keyword evidence="5" id="KW-1185">Reference proteome</keyword>
<dbReference type="NCBIfam" id="TIGR04183">
    <property type="entry name" value="Por_Secre_tail"/>
    <property type="match status" value="1"/>
</dbReference>
<evidence type="ECO:0000256" key="2">
    <source>
        <dbReference type="SAM" id="SignalP"/>
    </source>
</evidence>
<feature type="domain" description="Secretion system C-terminal sorting" evidence="3">
    <location>
        <begin position="435"/>
        <end position="499"/>
    </location>
</feature>
<accession>A0A428K4T6</accession>
<evidence type="ECO:0000313" key="4">
    <source>
        <dbReference type="EMBL" id="RSK41425.1"/>
    </source>
</evidence>
<gene>
    <name evidence="4" type="ORF">EJA19_00700</name>
</gene>
<feature type="signal peptide" evidence="2">
    <location>
        <begin position="1"/>
        <end position="18"/>
    </location>
</feature>
<evidence type="ECO:0000256" key="1">
    <source>
        <dbReference type="ARBA" id="ARBA00022729"/>
    </source>
</evidence>
<evidence type="ECO:0000259" key="3">
    <source>
        <dbReference type="Pfam" id="PF18962"/>
    </source>
</evidence>
<reference evidence="4 5" key="1">
    <citation type="submission" date="2018-12" db="EMBL/GenBank/DDBJ databases">
        <title>Mangrovimonas spongiae sp. nov., a novel member of the genus Mangrovimonas isolated from marine sponge.</title>
        <authorList>
            <person name="Zhuang L."/>
            <person name="Luo L."/>
        </authorList>
    </citation>
    <scope>NUCLEOTIDE SEQUENCE [LARGE SCALE GENOMIC DNA]</scope>
    <source>
        <strain evidence="4 5">HN-E26</strain>
    </source>
</reference>
<dbReference type="OrthoDB" id="5381604at2"/>
<organism evidence="4 5">
    <name type="scientific">Mangrovimonas spongiae</name>
    <dbReference type="NCBI Taxonomy" id="2494697"/>
    <lineage>
        <taxon>Bacteria</taxon>
        <taxon>Pseudomonadati</taxon>
        <taxon>Bacteroidota</taxon>
        <taxon>Flavobacteriia</taxon>
        <taxon>Flavobacteriales</taxon>
        <taxon>Flavobacteriaceae</taxon>
        <taxon>Mangrovimonas</taxon>
    </lineage>
</organism>
<dbReference type="Pfam" id="PF18962">
    <property type="entry name" value="Por_Secre_tail"/>
    <property type="match status" value="1"/>
</dbReference>
<proteinExistence type="predicted"/>
<comment type="caution">
    <text evidence="4">The sequence shown here is derived from an EMBL/GenBank/DDBJ whole genome shotgun (WGS) entry which is preliminary data.</text>
</comment>
<dbReference type="EMBL" id="RWBG01000001">
    <property type="protein sequence ID" value="RSK41425.1"/>
    <property type="molecule type" value="Genomic_DNA"/>
</dbReference>
<evidence type="ECO:0000313" key="5">
    <source>
        <dbReference type="Proteomes" id="UP000270620"/>
    </source>
</evidence>
<dbReference type="InterPro" id="IPR026444">
    <property type="entry name" value="Secre_tail"/>
</dbReference>
<feature type="chain" id="PRO_5019342745" evidence="2">
    <location>
        <begin position="19"/>
        <end position="506"/>
    </location>
</feature>